<dbReference type="EMBL" id="JANJQO010000425">
    <property type="protein sequence ID" value="KAJ2977919.1"/>
    <property type="molecule type" value="Genomic_DNA"/>
</dbReference>
<proteinExistence type="predicted"/>
<evidence type="ECO:0000313" key="2">
    <source>
        <dbReference type="Proteomes" id="UP001143910"/>
    </source>
</evidence>
<organism evidence="1 2">
    <name type="scientific">Zarea fungicola</name>
    <dbReference type="NCBI Taxonomy" id="93591"/>
    <lineage>
        <taxon>Eukaryota</taxon>
        <taxon>Fungi</taxon>
        <taxon>Dikarya</taxon>
        <taxon>Ascomycota</taxon>
        <taxon>Pezizomycotina</taxon>
        <taxon>Sordariomycetes</taxon>
        <taxon>Hypocreomycetidae</taxon>
        <taxon>Hypocreales</taxon>
        <taxon>Cordycipitaceae</taxon>
        <taxon>Zarea</taxon>
    </lineage>
</organism>
<keyword evidence="2" id="KW-1185">Reference proteome</keyword>
<gene>
    <name evidence="1" type="ORF">NQ176_g4098</name>
</gene>
<reference evidence="1" key="1">
    <citation type="submission" date="2022-08" db="EMBL/GenBank/DDBJ databases">
        <title>Genome Sequence of Lecanicillium fungicola.</title>
        <authorList>
            <person name="Buettner E."/>
        </authorList>
    </citation>
    <scope>NUCLEOTIDE SEQUENCE</scope>
    <source>
        <strain evidence="1">Babe33</strain>
    </source>
</reference>
<accession>A0ACC1NHM8</accession>
<name>A0ACC1NHM8_9HYPO</name>
<comment type="caution">
    <text evidence="1">The sequence shown here is derived from an EMBL/GenBank/DDBJ whole genome shotgun (WGS) entry which is preliminary data.</text>
</comment>
<dbReference type="Proteomes" id="UP001143910">
    <property type="component" value="Unassembled WGS sequence"/>
</dbReference>
<evidence type="ECO:0000313" key="1">
    <source>
        <dbReference type="EMBL" id="KAJ2977919.1"/>
    </source>
</evidence>
<protein>
    <submittedName>
        <fullName evidence="1">Uncharacterized protein</fullName>
    </submittedName>
</protein>
<sequence>MRFNSILPLIGGLVSSVSADFHVGRSDFSQQATNPDKGTILQWSDYFACPSNYYQCKCFGQLSSDRGVKVKSGSTTGQYFSLESGLCGMGQLDFYYRPNLGHWEFYVNGGDGKVQGTCYSNSAETVRCGNPIFSNISAGYHDQLVCYSYICNP</sequence>